<organism evidence="2 3">
    <name type="scientific">Streptomyces xantholiticus</name>
    <dbReference type="NCBI Taxonomy" id="68285"/>
    <lineage>
        <taxon>Bacteria</taxon>
        <taxon>Bacillati</taxon>
        <taxon>Actinomycetota</taxon>
        <taxon>Actinomycetes</taxon>
        <taxon>Kitasatosporales</taxon>
        <taxon>Streptomycetaceae</taxon>
        <taxon>Streptomyces</taxon>
    </lineage>
</organism>
<dbReference type="InterPro" id="IPR029058">
    <property type="entry name" value="AB_hydrolase_fold"/>
</dbReference>
<comment type="caution">
    <text evidence="2">The sequence shown here is derived from an EMBL/GenBank/DDBJ whole genome shotgun (WGS) entry which is preliminary data.</text>
</comment>
<dbReference type="InterPro" id="IPR050261">
    <property type="entry name" value="FrsA_esterase"/>
</dbReference>
<comment type="similarity">
    <text evidence="1">Belongs to the AB hydrolase superfamily.</text>
</comment>
<dbReference type="Proteomes" id="UP001445472">
    <property type="component" value="Unassembled WGS sequence"/>
</dbReference>
<dbReference type="EMBL" id="JBEPBX010000038">
    <property type="protein sequence ID" value="MER6617466.1"/>
    <property type="molecule type" value="Genomic_DNA"/>
</dbReference>
<protein>
    <submittedName>
        <fullName evidence="2">Uncharacterized protein</fullName>
    </submittedName>
</protein>
<dbReference type="PANTHER" id="PTHR22946">
    <property type="entry name" value="DIENELACTONE HYDROLASE DOMAIN-CONTAINING PROTEIN-RELATED"/>
    <property type="match status" value="1"/>
</dbReference>
<dbReference type="RefSeq" id="WP_351978536.1">
    <property type="nucleotide sequence ID" value="NZ_JBEPBX010000038.1"/>
</dbReference>
<evidence type="ECO:0000313" key="3">
    <source>
        <dbReference type="Proteomes" id="UP001445472"/>
    </source>
</evidence>
<sequence length="153" mass="16549">MGFQTDITRSPGAALGVRQAAVPDGGTPLPVWFFRADEPKTRRPTVIHTNGSDGRNVDMWTYCVPVVLNRGWNALVHEGPGQGQLLFVDQVTVPPTWENVVSPLIDWQSRRPDVDTGRIAVTALSMGGDLVPRAAAFEYRLAAVVAMPGCVTP</sequence>
<name>A0ABV1V363_9ACTN</name>
<proteinExistence type="inferred from homology"/>
<reference evidence="2 3" key="1">
    <citation type="submission" date="2024-06" db="EMBL/GenBank/DDBJ databases">
        <title>The Natural Products Discovery Center: Release of the First 8490 Sequenced Strains for Exploring Actinobacteria Biosynthetic Diversity.</title>
        <authorList>
            <person name="Kalkreuter E."/>
            <person name="Kautsar S.A."/>
            <person name="Yang D."/>
            <person name="Bader C.D."/>
            <person name="Teijaro C.N."/>
            <person name="Fluegel L."/>
            <person name="Davis C.M."/>
            <person name="Simpson J.R."/>
            <person name="Lauterbach L."/>
            <person name="Steele A.D."/>
            <person name="Gui C."/>
            <person name="Meng S."/>
            <person name="Li G."/>
            <person name="Viehrig K."/>
            <person name="Ye F."/>
            <person name="Su P."/>
            <person name="Kiefer A.F."/>
            <person name="Nichols A."/>
            <person name="Cepeda A.J."/>
            <person name="Yan W."/>
            <person name="Fan B."/>
            <person name="Jiang Y."/>
            <person name="Adhikari A."/>
            <person name="Zheng C.-J."/>
            <person name="Schuster L."/>
            <person name="Cowan T.M."/>
            <person name="Smanski M.J."/>
            <person name="Chevrette M.G."/>
            <person name="De Carvalho L.P.S."/>
            <person name="Shen B."/>
        </authorList>
    </citation>
    <scope>NUCLEOTIDE SEQUENCE [LARGE SCALE GENOMIC DNA]</scope>
    <source>
        <strain evidence="2 3">NPDC000837</strain>
    </source>
</reference>
<dbReference type="PANTHER" id="PTHR22946:SF12">
    <property type="entry name" value="CONIDIAL PIGMENT BIOSYNTHESIS PROTEIN AYG1 (AFU_ORTHOLOGUE AFUA_2G17550)"/>
    <property type="match status" value="1"/>
</dbReference>
<evidence type="ECO:0000313" key="2">
    <source>
        <dbReference type="EMBL" id="MER6617466.1"/>
    </source>
</evidence>
<evidence type="ECO:0000256" key="1">
    <source>
        <dbReference type="ARBA" id="ARBA00008645"/>
    </source>
</evidence>
<accession>A0ABV1V363</accession>
<dbReference type="Gene3D" id="3.40.50.1820">
    <property type="entry name" value="alpha/beta hydrolase"/>
    <property type="match status" value="1"/>
</dbReference>
<dbReference type="SUPFAM" id="SSF53474">
    <property type="entry name" value="alpha/beta-Hydrolases"/>
    <property type="match status" value="1"/>
</dbReference>
<gene>
    <name evidence="2" type="ORF">ABT276_29810</name>
</gene>
<keyword evidence="3" id="KW-1185">Reference proteome</keyword>